<evidence type="ECO:0000313" key="2">
    <source>
        <dbReference type="Proteomes" id="UP000053831"/>
    </source>
</evidence>
<organism evidence="1 2">
    <name type="scientific">Escovopsis weberi</name>
    <dbReference type="NCBI Taxonomy" id="150374"/>
    <lineage>
        <taxon>Eukaryota</taxon>
        <taxon>Fungi</taxon>
        <taxon>Dikarya</taxon>
        <taxon>Ascomycota</taxon>
        <taxon>Pezizomycotina</taxon>
        <taxon>Sordariomycetes</taxon>
        <taxon>Hypocreomycetidae</taxon>
        <taxon>Hypocreales</taxon>
        <taxon>Hypocreaceae</taxon>
        <taxon>Escovopsis</taxon>
    </lineage>
</organism>
<dbReference type="EMBL" id="LGSR01000022">
    <property type="protein sequence ID" value="KOS18216.1"/>
    <property type="molecule type" value="Genomic_DNA"/>
</dbReference>
<dbReference type="OrthoDB" id="10253919at2759"/>
<reference evidence="1 2" key="1">
    <citation type="submission" date="2015-07" db="EMBL/GenBank/DDBJ databases">
        <title>The genome of the fungus Escovopsis weberi, a specialized disease agent of ant agriculture.</title>
        <authorList>
            <person name="de Man T.J."/>
            <person name="Stajich J.E."/>
            <person name="Kubicek C.P."/>
            <person name="Chenthamara K."/>
            <person name="Atanasova L."/>
            <person name="Druzhinina I.S."/>
            <person name="Birnbaum S."/>
            <person name="Barribeau S.M."/>
            <person name="Teiling C."/>
            <person name="Suen G."/>
            <person name="Currie C."/>
            <person name="Gerardo N.M."/>
        </authorList>
    </citation>
    <scope>NUCLEOTIDE SEQUENCE [LARGE SCALE GENOMIC DNA]</scope>
</reference>
<accession>A0A0M8MS29</accession>
<keyword evidence="2" id="KW-1185">Reference proteome</keyword>
<comment type="caution">
    <text evidence="1">The sequence shown here is derived from an EMBL/GenBank/DDBJ whole genome shotgun (WGS) entry which is preliminary data.</text>
</comment>
<sequence length="81" mass="8925">MVYTEARKGNAVSIPRPVALYIFIFNTTSMKLDVSGDTSSLRDIPTGDFTWQRGDIQKGQGLRLIIKVPDGIKGQGNKADR</sequence>
<dbReference type="Proteomes" id="UP000053831">
    <property type="component" value="Unassembled WGS sequence"/>
</dbReference>
<evidence type="ECO:0000313" key="1">
    <source>
        <dbReference type="EMBL" id="KOS18216.1"/>
    </source>
</evidence>
<dbReference type="AlphaFoldDB" id="A0A0M8MS29"/>
<proteinExistence type="predicted"/>
<gene>
    <name evidence="1" type="ORF">ESCO_002864</name>
</gene>
<name>A0A0M8MS29_ESCWE</name>
<protein>
    <submittedName>
        <fullName evidence="1">Uncharacterized protein</fullName>
    </submittedName>
</protein>